<dbReference type="InterPro" id="IPR001370">
    <property type="entry name" value="BIR_rpt"/>
</dbReference>
<reference evidence="4" key="1">
    <citation type="submission" date="2022-06" db="EMBL/GenBank/DDBJ databases">
        <authorList>
            <person name="Berger JAMES D."/>
            <person name="Berger JAMES D."/>
        </authorList>
    </citation>
    <scope>NUCLEOTIDE SEQUENCE [LARGE SCALE GENOMIC DNA]</scope>
</reference>
<feature type="region of interest" description="Disordered" evidence="3">
    <location>
        <begin position="617"/>
        <end position="659"/>
    </location>
</feature>
<keyword evidence="2" id="KW-0862">Zinc</keyword>
<accession>A0AA85JIP4</accession>
<dbReference type="Gene3D" id="1.10.1170.10">
    <property type="entry name" value="Inhibitor Of Apoptosis Protein (2mihbC-IAP-1), Chain A"/>
    <property type="match status" value="1"/>
</dbReference>
<evidence type="ECO:0008006" key="6">
    <source>
        <dbReference type="Google" id="ProtNLM"/>
    </source>
</evidence>
<feature type="region of interest" description="Disordered" evidence="3">
    <location>
        <begin position="1056"/>
        <end position="1082"/>
    </location>
</feature>
<dbReference type="GO" id="GO:0046872">
    <property type="term" value="F:metal ion binding"/>
    <property type="evidence" value="ECO:0007669"/>
    <property type="project" value="UniProtKB-KW"/>
</dbReference>
<reference evidence="5" key="2">
    <citation type="submission" date="2023-11" db="UniProtKB">
        <authorList>
            <consortium name="WormBaseParasite"/>
        </authorList>
    </citation>
    <scope>IDENTIFICATION</scope>
</reference>
<evidence type="ECO:0000313" key="5">
    <source>
        <dbReference type="WBParaSite" id="TREG1_33330.1"/>
    </source>
</evidence>
<organism evidence="4 5">
    <name type="scientific">Trichobilharzia regenti</name>
    <name type="common">Nasal bird schistosome</name>
    <dbReference type="NCBI Taxonomy" id="157069"/>
    <lineage>
        <taxon>Eukaryota</taxon>
        <taxon>Metazoa</taxon>
        <taxon>Spiralia</taxon>
        <taxon>Lophotrochozoa</taxon>
        <taxon>Platyhelminthes</taxon>
        <taxon>Trematoda</taxon>
        <taxon>Digenea</taxon>
        <taxon>Strigeidida</taxon>
        <taxon>Schistosomatoidea</taxon>
        <taxon>Schistosomatidae</taxon>
        <taxon>Trichobilharzia</taxon>
    </lineage>
</organism>
<feature type="region of interest" description="Disordered" evidence="3">
    <location>
        <begin position="498"/>
        <end position="582"/>
    </location>
</feature>
<keyword evidence="4" id="KW-1185">Reference proteome</keyword>
<protein>
    <recommendedName>
        <fullName evidence="6">UBIQUITIN_CONJUGAT_2 domain-containing protein</fullName>
    </recommendedName>
</protein>
<dbReference type="Pfam" id="PF00653">
    <property type="entry name" value="BIR"/>
    <property type="match status" value="1"/>
</dbReference>
<dbReference type="WBParaSite" id="TREG1_33330.1">
    <property type="protein sequence ID" value="TREG1_33330.1"/>
    <property type="gene ID" value="TREG1_33330"/>
</dbReference>
<dbReference type="SUPFAM" id="SSF57924">
    <property type="entry name" value="Inhibitor of apoptosis (IAP) repeat"/>
    <property type="match status" value="1"/>
</dbReference>
<evidence type="ECO:0000256" key="2">
    <source>
        <dbReference type="ARBA" id="ARBA00022833"/>
    </source>
</evidence>
<name>A0AA85JIP4_TRIRE</name>
<proteinExistence type="predicted"/>
<feature type="compositionally biased region" description="Low complexity" evidence="3">
    <location>
        <begin position="625"/>
        <end position="659"/>
    </location>
</feature>
<sequence length="1228" mass="137037">MSSSRPWVPCFFPPLGISVLVSSKSDVKVYNAQTGVLEKEACLLTGSNVKDICMCVGYFTNERLVIAGGTEINARRHLNESILLQGFLNRRIQHKSDEISLELDSQQSSVLELFLFKNDYSLTDFEELTFETLNGRSPKWKTFTITGSYEHIYYLVNHLLHMCSHENHSVDPLYRSMLHRLIRIALDSDSILFYTAKREPLTMQCEAHRRLTFAHWPHMDYQWATPSALAEAGFYFPFKYPLDIVYCFECLINLASWEPTDEPWSEHIRHSSSCSFVSSPNLKSIPSVVSWATETAQTQTISNEPITVLTTTSSKDFIATSTVNGGITIWDLSYFNRRTLEFNLVDVLNASILDVSKRVNKSQLEVHCGCLLVSNAAYLPELICLPKPPKLHHLILACCLPNSVYNELKCTLNKNSSTTTTAATAVNSFGSHKLCLLILQLTPLNSEQLMWLSDTLSAPTSVKSFVYSSTISGANIFSLHSVPVNLMKFLPLIGTVGHTVEDDEEEDDDEEEEEAEEGGDDYDGVNGDGDDDDYDDELAEIDSNETESQNANLLVDDVTLSPPISSGEATMTQSPSTSQVDLNQPVEDGLYKYLALSNVIDESVSFKVMDCQKITSNDNNDASKLKSSSKPFFSSPSQSPSPSSPIKQQSNPTEATTITTTTDDILSDCHSKRITDKLPTLIGIIHLSDINNPTDTDVQKLNLKVLKISPVVGLPTSMNHANRSTTSSPQGILVCCGTELSSLSGDDDDDIHHNDTAENQHQSTENGDLFLFEYKAGAVDWNASHSVLSENPLLHIQLPGNYCPIEMDVLSNDNNDLQYCCCSNPLNNIIQLPIEYYSVKQDNQIKRDAKFTLQSFIDCTSGDLSMCCFLLTISGSLLQVNFYNDFSCLIQLLISDPISCIDEDIQQKNEKTDEETTSVNVHRIQFNAFTYCTGLGNLCLCTVDGQMCIYQLYNQELFKYDMNKEKRITLKSSASSVNIKKSKTSSSIIDNTSITSCSLSDLYAYCNSPIDQCIILHQLIQTIPVDAQIQINFPDRIGWYEVDLFRSIISPSPSDGRINNTRFEKKDMLTDDQDPKISSSSNDNETIHILSRLVTRYLQLEGCDSSNKSKLTTSTTNNLPVALKCASLAVQLSLSGGLSARLWEFNIKNWVAYQALMKHPSPERSANTMTDEQTTLPCKINSTAYSKMNTSSEYVLDISLPRVCSLSHFVFHSTMKPYEKTKSRQKCI</sequence>
<keyword evidence="1" id="KW-0479">Metal-binding</keyword>
<feature type="compositionally biased region" description="Polar residues" evidence="3">
    <location>
        <begin position="562"/>
        <end position="582"/>
    </location>
</feature>
<dbReference type="InterPro" id="IPR051190">
    <property type="entry name" value="Baculoviral_IAP"/>
</dbReference>
<dbReference type="Proteomes" id="UP000050795">
    <property type="component" value="Unassembled WGS sequence"/>
</dbReference>
<dbReference type="PANTHER" id="PTHR46771:SF5">
    <property type="entry name" value="DETERIN"/>
    <property type="match status" value="1"/>
</dbReference>
<dbReference type="PANTHER" id="PTHR46771">
    <property type="entry name" value="DETERIN"/>
    <property type="match status" value="1"/>
</dbReference>
<evidence type="ECO:0000313" key="4">
    <source>
        <dbReference type="Proteomes" id="UP000050795"/>
    </source>
</evidence>
<evidence type="ECO:0000256" key="1">
    <source>
        <dbReference type="ARBA" id="ARBA00022723"/>
    </source>
</evidence>
<dbReference type="PROSITE" id="PS50143">
    <property type="entry name" value="BIR_REPEAT_2"/>
    <property type="match status" value="1"/>
</dbReference>
<dbReference type="CDD" id="cd00022">
    <property type="entry name" value="BIR"/>
    <property type="match status" value="1"/>
</dbReference>
<dbReference type="SMART" id="SM00238">
    <property type="entry name" value="BIR"/>
    <property type="match status" value="1"/>
</dbReference>
<dbReference type="AlphaFoldDB" id="A0AA85JIP4"/>
<feature type="compositionally biased region" description="Acidic residues" evidence="3">
    <location>
        <begin position="501"/>
        <end position="545"/>
    </location>
</feature>
<evidence type="ECO:0000256" key="3">
    <source>
        <dbReference type="SAM" id="MobiDB-lite"/>
    </source>
</evidence>
<feature type="compositionally biased region" description="Basic and acidic residues" evidence="3">
    <location>
        <begin position="1062"/>
        <end position="1075"/>
    </location>
</feature>